<feature type="compositionally biased region" description="Acidic residues" evidence="8">
    <location>
        <begin position="156"/>
        <end position="195"/>
    </location>
</feature>
<organism evidence="10 11">
    <name type="scientific">Pyronema omphalodes (strain CBS 100304)</name>
    <name type="common">Pyronema confluens</name>
    <dbReference type="NCBI Taxonomy" id="1076935"/>
    <lineage>
        <taxon>Eukaryota</taxon>
        <taxon>Fungi</taxon>
        <taxon>Dikarya</taxon>
        <taxon>Ascomycota</taxon>
        <taxon>Pezizomycotina</taxon>
        <taxon>Pezizomycetes</taxon>
        <taxon>Pezizales</taxon>
        <taxon>Pyronemataceae</taxon>
        <taxon>Pyronema</taxon>
    </lineage>
</organism>
<dbReference type="STRING" id="1076935.U4L8Y7"/>
<evidence type="ECO:0000256" key="1">
    <source>
        <dbReference type="ARBA" id="ARBA00004123"/>
    </source>
</evidence>
<feature type="compositionally biased region" description="Low complexity" evidence="8">
    <location>
        <begin position="419"/>
        <end position="433"/>
    </location>
</feature>
<evidence type="ECO:0000256" key="7">
    <source>
        <dbReference type="SAM" id="Coils"/>
    </source>
</evidence>
<feature type="domain" description="G-patch" evidence="9">
    <location>
        <begin position="335"/>
        <end position="381"/>
    </location>
</feature>
<dbReference type="InterPro" id="IPR022783">
    <property type="entry name" value="GCFC_dom"/>
</dbReference>
<feature type="region of interest" description="Disordered" evidence="8">
    <location>
        <begin position="290"/>
        <end position="335"/>
    </location>
</feature>
<dbReference type="eggNOG" id="KOG2184">
    <property type="taxonomic scope" value="Eukaryota"/>
</dbReference>
<evidence type="ECO:0000256" key="8">
    <source>
        <dbReference type="SAM" id="MobiDB-lite"/>
    </source>
</evidence>
<dbReference type="PANTHER" id="PTHR23329:SF1">
    <property type="entry name" value="TUFTELIN-INTERACTING PROTEIN 11"/>
    <property type="match status" value="1"/>
</dbReference>
<dbReference type="Pfam" id="PF01585">
    <property type="entry name" value="G-patch"/>
    <property type="match status" value="1"/>
</dbReference>
<dbReference type="GO" id="GO:0003676">
    <property type="term" value="F:nucleic acid binding"/>
    <property type="evidence" value="ECO:0007669"/>
    <property type="project" value="InterPro"/>
</dbReference>
<keyword evidence="6" id="KW-0539">Nucleus</keyword>
<reference evidence="10 11" key="1">
    <citation type="journal article" date="2013" name="PLoS Genet.">
        <title>The genome and development-dependent transcriptomes of Pyronema confluens: a window into fungal evolution.</title>
        <authorList>
            <person name="Traeger S."/>
            <person name="Altegoer F."/>
            <person name="Freitag M."/>
            <person name="Gabaldon T."/>
            <person name="Kempken F."/>
            <person name="Kumar A."/>
            <person name="Marcet-Houben M."/>
            <person name="Poggeler S."/>
            <person name="Stajich J.E."/>
            <person name="Nowrousian M."/>
        </authorList>
    </citation>
    <scope>NUCLEOTIDE SEQUENCE [LARGE SCALE GENOMIC DNA]</scope>
    <source>
        <strain evidence="11">CBS 100304</strain>
        <tissue evidence="10">Vegetative mycelium</tissue>
    </source>
</reference>
<feature type="region of interest" description="Disordered" evidence="8">
    <location>
        <begin position="351"/>
        <end position="442"/>
    </location>
</feature>
<dbReference type="OrthoDB" id="4822at2759"/>
<dbReference type="PROSITE" id="PS50174">
    <property type="entry name" value="G_PATCH"/>
    <property type="match status" value="1"/>
</dbReference>
<feature type="compositionally biased region" description="Acidic residues" evidence="8">
    <location>
        <begin position="11"/>
        <end position="35"/>
    </location>
</feature>
<dbReference type="GO" id="GO:0000390">
    <property type="term" value="P:spliceosomal complex disassembly"/>
    <property type="evidence" value="ECO:0007669"/>
    <property type="project" value="InterPro"/>
</dbReference>
<keyword evidence="7" id="KW-0175">Coiled coil</keyword>
<feature type="coiled-coil region" evidence="7">
    <location>
        <begin position="524"/>
        <end position="551"/>
    </location>
</feature>
<gene>
    <name evidence="10" type="ORF">PCON_13116</name>
</gene>
<evidence type="ECO:0000256" key="2">
    <source>
        <dbReference type="ARBA" id="ARBA00010900"/>
    </source>
</evidence>
<dbReference type="Proteomes" id="UP000018144">
    <property type="component" value="Unassembled WGS sequence"/>
</dbReference>
<dbReference type="Pfam" id="PF07842">
    <property type="entry name" value="GCFC"/>
    <property type="match status" value="1"/>
</dbReference>
<evidence type="ECO:0000256" key="6">
    <source>
        <dbReference type="ARBA" id="ARBA00023242"/>
    </source>
</evidence>
<comment type="similarity">
    <text evidence="2">Belongs to the TFP11/STIP family.</text>
</comment>
<dbReference type="OMA" id="CEQDIIQ"/>
<keyword evidence="11" id="KW-1185">Reference proteome</keyword>
<dbReference type="InterPro" id="IPR000467">
    <property type="entry name" value="G_patch_dom"/>
</dbReference>
<dbReference type="InterPro" id="IPR045211">
    <property type="entry name" value="TFP11/STIP/Ntr1"/>
</dbReference>
<comment type="subcellular location">
    <subcellularLocation>
        <location evidence="1">Nucleus</location>
    </subcellularLocation>
</comment>
<dbReference type="InterPro" id="IPR022159">
    <property type="entry name" value="STIP/TFIP11_N"/>
</dbReference>
<dbReference type="GO" id="GO:0071008">
    <property type="term" value="C:U2-type post-mRNA release spliceosomal complex"/>
    <property type="evidence" value="ECO:0007669"/>
    <property type="project" value="TreeGrafter"/>
</dbReference>
<keyword evidence="4" id="KW-0747">Spliceosome</keyword>
<evidence type="ECO:0000256" key="4">
    <source>
        <dbReference type="ARBA" id="ARBA00022728"/>
    </source>
</evidence>
<dbReference type="EMBL" id="HF935853">
    <property type="protein sequence ID" value="CCX13523.1"/>
    <property type="molecule type" value="Genomic_DNA"/>
</dbReference>
<evidence type="ECO:0000259" key="9">
    <source>
        <dbReference type="PROSITE" id="PS50174"/>
    </source>
</evidence>
<protein>
    <submittedName>
        <fullName evidence="10">Similar to G-patch domain-containing protein C1486.03 acc. no. Q9UTK6</fullName>
    </submittedName>
</protein>
<proteinExistence type="inferred from homology"/>
<feature type="region of interest" description="Disordered" evidence="8">
    <location>
        <begin position="1"/>
        <end position="270"/>
    </location>
</feature>
<feature type="compositionally biased region" description="Acidic residues" evidence="8">
    <location>
        <begin position="89"/>
        <end position="100"/>
    </location>
</feature>
<evidence type="ECO:0000256" key="5">
    <source>
        <dbReference type="ARBA" id="ARBA00023187"/>
    </source>
</evidence>
<evidence type="ECO:0000256" key="3">
    <source>
        <dbReference type="ARBA" id="ARBA00022664"/>
    </source>
</evidence>
<evidence type="ECO:0000313" key="10">
    <source>
        <dbReference type="EMBL" id="CCX13523.1"/>
    </source>
</evidence>
<name>U4L8Y7_PYROM</name>
<keyword evidence="3" id="KW-0507">mRNA processing</keyword>
<dbReference type="SMART" id="SM00443">
    <property type="entry name" value="G_patch"/>
    <property type="match status" value="1"/>
</dbReference>
<keyword evidence="5" id="KW-0508">mRNA splicing</keyword>
<feature type="compositionally biased region" description="Basic and acidic residues" evidence="8">
    <location>
        <begin position="381"/>
        <end position="392"/>
    </location>
</feature>
<dbReference type="Pfam" id="PF12457">
    <property type="entry name" value="TIP_N"/>
    <property type="match status" value="1"/>
</dbReference>
<dbReference type="PANTHER" id="PTHR23329">
    <property type="entry name" value="TUFTELIN-INTERACTING PROTEIN 11-RELATED"/>
    <property type="match status" value="1"/>
</dbReference>
<dbReference type="AlphaFoldDB" id="U4L8Y7"/>
<evidence type="ECO:0000313" key="11">
    <source>
        <dbReference type="Proteomes" id="UP000018144"/>
    </source>
</evidence>
<accession>U4L8Y7</accession>
<sequence length="1018" mass="113061">MGRRKNFFEEYGSDTDSSADEEVDLQDGNEGDEFDNDHRRKRRRTGRDAKEAAALGVFGSDSEDGKSNWKSKNLRNKGMGFVSAGQKSEEEEEDDVDYEEEARSKIAASLGKGGLGFKKTMEEEEEEEEERPRFGLGGGSGFRGFAPSFKPATTANEDEEMQDEDYPEDEYVDGAEGVYEEGDYQEEEWQEEEEPYYQSQERPRLGLGGGRAFSKNNRGGLGSTPAKASAPVSAGASGTSTPSESHPGLGLGASKESHTSKPGSAPSFVKPFGKGFVSSASAAQANMPTLNPNAASFEAPAIARPSAFGTPDPTTTKKGKGRAKNDDDGIPAVNPNSFAARMMAKMGYKAGQGLGKEGQGRLEPVAPKVRPQGVGVGAVKEMSEQEKKESRRAAQMRGEVLSDSESEKERKARRKKKQQQAGSGASTPGGATPRIKREKTKFKTAEEISASVVGLEVPSALKNIIDFTGKEQKLLSSSAGLLAPTKVADTENMKLAKMARRDLESFAGEWKGLQDRKIFIDKEEARLGNEIDAQVAELKRLEEMVDISKNLQQLSVKRDVRSETIEALVTQLEVLQFEFKNEVESHGLADLAVAALHPIFKAELADWNPLEDPFMYRDYFRRLKSILGVRTEEDLKLQYSHDGYIARSKLATPYESMIITLWLPKVRAAINNDWDVHSPAPVLSLLDIWSAVLPSFVQANILSQLVLPKLRAAVSAWNPRMQRKKRIPPPHIWVFQWLPYLGVHMEELLRDVRTKFGVILDTWDLSKGTIDGLEQWREVFGADKLESVLIRHLLHRLAVRLHNDFTVNPADQELDALEDVFKWTGFFKPSTLGQLMEKEFFPKWLDVLHQWLTASPVFTEVQEWYMFWQEVFPGELRSSPAVKEGFRRGLDMINDAIDLGDRAATELAAPIAVSSSKKKAEEKKTAPKTKAPVDFTETTFRDVVEDWCAENNLLLVPLRKADEASGNPLFRITASASGSGGVVCYFRGDVVFCQDRKKKEVWAPMGLRQILERVEGGR</sequence>